<organism evidence="1 2">
    <name type="scientific">Colletotrichum truncatum</name>
    <name type="common">Anthracnose fungus</name>
    <name type="synonym">Colletotrichum capsici</name>
    <dbReference type="NCBI Taxonomy" id="5467"/>
    <lineage>
        <taxon>Eukaryota</taxon>
        <taxon>Fungi</taxon>
        <taxon>Dikarya</taxon>
        <taxon>Ascomycota</taxon>
        <taxon>Pezizomycotina</taxon>
        <taxon>Sordariomycetes</taxon>
        <taxon>Hypocreomycetidae</taxon>
        <taxon>Glomerellales</taxon>
        <taxon>Glomerellaceae</taxon>
        <taxon>Colletotrichum</taxon>
        <taxon>Colletotrichum truncatum species complex</taxon>
    </lineage>
</organism>
<accession>A0ACC3YR37</accession>
<sequence length="518" mass="57086">MAKFRLFHLAILVGLLGVLVSLYRGSTKTQHPPPVIGNNNTVLFAVNVEYGLSNVHLATIFSLLQNHPTISIHVASFPKLAPKLERVANYARKNYPGMHVVRFHELPGPDLVTASNRTSIDLMQPPGISGMDALMKDLQRYIAPWTESDYLQIHDYSRDLIRDVDPAVIVLDGMLWPAVDAARGEKRLYAMLAPNNLADFFGMEQPWLAGLWKYPVLGSGYDFPVPWRDIPANIYQAARFAYNMFFSPKLAAKRKYLVENGVKDPIDFLAPRQPYMGSFILQETQGASLPVDYVPPNIVMAGPISISVATAEELDPELTAWLSRAPTVLVNLGSILEYDEDRAAAMAGALKIMLERTGVQVLWKLLPPADRVLVEDAWRPLVEEFIHSDRLRVTKWLSVEPLALLQTGYIVVSVHQGGASCYHEAVLAGVPHIVLPAWADLYNYASLAETTDIGVWGNRKAAPGISADELGSAFLKMVDGGPASLSMRENAKRLGKSIVRPGRDIAADEVARLAATGY</sequence>
<evidence type="ECO:0000313" key="2">
    <source>
        <dbReference type="Proteomes" id="UP000805649"/>
    </source>
</evidence>
<dbReference type="EMBL" id="VUJX02000007">
    <property type="protein sequence ID" value="KAL0934398.1"/>
    <property type="molecule type" value="Genomic_DNA"/>
</dbReference>
<keyword evidence="1" id="KW-0808">Transferase</keyword>
<gene>
    <name evidence="1" type="ORF">CTRU02_211197</name>
</gene>
<evidence type="ECO:0000313" key="1">
    <source>
        <dbReference type="EMBL" id="KAL0934398.1"/>
    </source>
</evidence>
<name>A0ACC3YR37_COLTU</name>
<reference evidence="1 2" key="1">
    <citation type="journal article" date="2020" name="Phytopathology">
        <title>Genome Sequence Resources of Colletotrichum truncatum, C. plurivorum, C. musicola, and C. sojae: Four Species Pathogenic to Soybean (Glycine max).</title>
        <authorList>
            <person name="Rogerio F."/>
            <person name="Boufleur T.R."/>
            <person name="Ciampi-Guillardi M."/>
            <person name="Sukno S.A."/>
            <person name="Thon M.R."/>
            <person name="Massola Junior N.S."/>
            <person name="Baroncelli R."/>
        </authorList>
    </citation>
    <scope>NUCLEOTIDE SEQUENCE [LARGE SCALE GENOMIC DNA]</scope>
    <source>
        <strain evidence="1 2">CMES1059</strain>
    </source>
</reference>
<proteinExistence type="predicted"/>
<comment type="caution">
    <text evidence="1">The sequence shown here is derived from an EMBL/GenBank/DDBJ whole genome shotgun (WGS) entry which is preliminary data.</text>
</comment>
<dbReference type="Proteomes" id="UP000805649">
    <property type="component" value="Unassembled WGS sequence"/>
</dbReference>
<protein>
    <submittedName>
        <fullName evidence="1">Udp-glucoronosyl and udp-glucosyl transferase family protein</fullName>
    </submittedName>
</protein>
<keyword evidence="2" id="KW-1185">Reference proteome</keyword>